<feature type="region of interest" description="Disordered" evidence="2">
    <location>
        <begin position="145"/>
        <end position="184"/>
    </location>
</feature>
<keyword evidence="3" id="KW-1185">Reference proteome</keyword>
<evidence type="ECO:0000313" key="3">
    <source>
        <dbReference type="Proteomes" id="UP001652642"/>
    </source>
</evidence>
<organism evidence="3 4">
    <name type="scientific">Pogona vitticeps</name>
    <name type="common">central bearded dragon</name>
    <dbReference type="NCBI Taxonomy" id="103695"/>
    <lineage>
        <taxon>Eukaryota</taxon>
        <taxon>Metazoa</taxon>
        <taxon>Chordata</taxon>
        <taxon>Craniata</taxon>
        <taxon>Vertebrata</taxon>
        <taxon>Euteleostomi</taxon>
        <taxon>Lepidosauria</taxon>
        <taxon>Squamata</taxon>
        <taxon>Bifurcata</taxon>
        <taxon>Unidentata</taxon>
        <taxon>Episquamata</taxon>
        <taxon>Toxicofera</taxon>
        <taxon>Iguania</taxon>
        <taxon>Acrodonta</taxon>
        <taxon>Agamidae</taxon>
        <taxon>Amphibolurinae</taxon>
        <taxon>Pogona</taxon>
    </lineage>
</organism>
<feature type="compositionally biased region" description="Basic and acidic residues" evidence="2">
    <location>
        <begin position="436"/>
        <end position="456"/>
    </location>
</feature>
<gene>
    <name evidence="4" type="primary">LOC110079374</name>
</gene>
<proteinExistence type="predicted"/>
<feature type="compositionally biased region" description="Basic and acidic residues" evidence="2">
    <location>
        <begin position="145"/>
        <end position="154"/>
    </location>
</feature>
<evidence type="ECO:0000313" key="4">
    <source>
        <dbReference type="RefSeq" id="XP_072835384.1"/>
    </source>
</evidence>
<dbReference type="RefSeq" id="XP_072835384.1">
    <property type="nucleotide sequence ID" value="XM_072979283.1"/>
</dbReference>
<feature type="region of interest" description="Disordered" evidence="2">
    <location>
        <begin position="436"/>
        <end position="485"/>
    </location>
</feature>
<feature type="compositionally biased region" description="Low complexity" evidence="2">
    <location>
        <begin position="469"/>
        <end position="483"/>
    </location>
</feature>
<dbReference type="PANTHER" id="PTHR47236">
    <property type="entry name" value="GENE, 32742-RELATED-RELATED"/>
    <property type="match status" value="1"/>
</dbReference>
<evidence type="ECO:0000256" key="2">
    <source>
        <dbReference type="SAM" id="MobiDB-lite"/>
    </source>
</evidence>
<feature type="coiled-coil region" evidence="1">
    <location>
        <begin position="526"/>
        <end position="553"/>
    </location>
</feature>
<feature type="compositionally biased region" description="Polar residues" evidence="2">
    <location>
        <begin position="56"/>
        <end position="66"/>
    </location>
</feature>
<reference evidence="4" key="1">
    <citation type="submission" date="2025-08" db="UniProtKB">
        <authorList>
            <consortium name="RefSeq"/>
        </authorList>
    </citation>
    <scope>IDENTIFICATION</scope>
</reference>
<dbReference type="GeneID" id="110079374"/>
<dbReference type="Proteomes" id="UP001652642">
    <property type="component" value="Chromosome 8"/>
</dbReference>
<sequence length="553" mass="62627">MVQKLQAHSSDKWLEDARQVAKQLQEFRQRKTKELIDQLQPFFLLGEQTPKEETSVIGNQRGSARSSLVKDEKEKKGKGKWESFQEARLAEMEKSYRGQILEEKAKMQDQLEKGELKKWLKEKLLREHDETLTFLDRAFQQDMQKQRGRVEVEKRRRQASQEDGSYPISKDATVQEQDPPSLAEGDKVNSLLAEYVKMLRHTELLVLLRTTLLNPQLRSLLSEKKETGDEASSHLLALLNDVNQQLRHYAAAAGFLNKQPAEKVNSFQDIMSIQMTPKSRELVPVATSSFSARELVIYQYGIVLLQFLRTHIGGPDVNLGVASSIPSSDAPGNAFRNTFYYQIPEQKLFVLRECLSCVGSFILLLVHCRAHIAADDLGQDSSPAFQRLFYQALKACLGEMFSLRLQTSAMVEETKSAARMINEVFLNKEQHQESWRDTEIEDSLKTKRSPKKEECHSSVFPNGSQETVPPKSSASESCSPISPGAATRDVMDVLTEKLVKLLKKEREFPLQLLKGSTCEDQLMDQAEATALEKASLLREIQALEGKAIKAKKA</sequence>
<accession>A0ABM5EQF7</accession>
<dbReference type="PANTHER" id="PTHR47236:SF4">
    <property type="entry name" value="GENE 9195-RELATED"/>
    <property type="match status" value="1"/>
</dbReference>
<protein>
    <submittedName>
        <fullName evidence="4">Uncharacterized protein isoform X2</fullName>
    </submittedName>
</protein>
<keyword evidence="1" id="KW-0175">Coiled coil</keyword>
<feature type="region of interest" description="Disordered" evidence="2">
    <location>
        <begin position="53"/>
        <end position="74"/>
    </location>
</feature>
<evidence type="ECO:0000256" key="1">
    <source>
        <dbReference type="SAM" id="Coils"/>
    </source>
</evidence>
<name>A0ABM5EQF7_9SAUR</name>